<feature type="disulfide bond" evidence="4">
    <location>
        <begin position="530"/>
        <end position="544"/>
    </location>
</feature>
<comment type="caution">
    <text evidence="4">Lacks conserved residue(s) required for the propagation of feature annotation.</text>
</comment>
<evidence type="ECO:0008006" key="12">
    <source>
        <dbReference type="Google" id="ProtNLM"/>
    </source>
</evidence>
<evidence type="ECO:0000256" key="2">
    <source>
        <dbReference type="ARBA" id="ARBA00022801"/>
    </source>
</evidence>
<dbReference type="Proteomes" id="UP000887575">
    <property type="component" value="Unassembled WGS sequence"/>
</dbReference>
<keyword evidence="10" id="KW-1185">Reference proteome</keyword>
<evidence type="ECO:0000256" key="3">
    <source>
        <dbReference type="ARBA" id="ARBA00023295"/>
    </source>
</evidence>
<sequence length="650" mass="72511">MILRLLSLLSFGLLLTNVLSQAGCARRVVGYITSWGDVPFTDQQARLLTHLVFAFFAMDADGALTLSNKAQQRLNGILEVARRHPHLKVQFAVGGWENSQYFSKIASTQSGRANLNANIRKVIENFKFDGVDLDWEYPVTGGAVEGEEIDRQNYVQLMAELKQELKVLQESQQRADSYLISFAGAAGYWVLKPGFDLRGLLENADFVNVMSYDYFGAWQSKWGAFTGPPAPLHFAMPKKKKCRNFYVKRFSGKMNVHATIKYYACQLKDTYKINMGVPFYGRFWHNVGEAVAPGDDMWRTAKPIEGDNKFEGGDVQWRQIGGRFEMSRTRFHEGSKTPFIWMPENATFVGYEDANSLSYKIHYIKERNIGGVMIWAIDFDDEKLSLLQAATGGEICTSPFKKEFPYKCSPVDDQRWWTFEDKPEHAGMCGRSAPLYNDYYPVCDPDDPGHACCGKYGYCGSGPEFCGCASCVDYGADPSLILKEPIRPERKVTWYTLASGEGRRGRCGPMAPHLDGGPATCNPDDPSAKCCSNGGYCGSTKEHCECQGCVDFSKTPDYHWKPVEWWTFAENSNHIGKCGPGAPVLPSGKTPKCDPDSNAPCCSQSGYCGNGALYCECQGCVDFKKTPNWEWRRQVVTVVSSSPSPNAPYG</sequence>
<dbReference type="InterPro" id="IPR001579">
    <property type="entry name" value="Glyco_hydro_18_chit_AS"/>
</dbReference>
<feature type="domain" description="Chitin-binding type-1" evidence="8">
    <location>
        <begin position="504"/>
        <end position="557"/>
    </location>
</feature>
<feature type="coiled-coil region" evidence="6">
    <location>
        <begin position="144"/>
        <end position="174"/>
    </location>
</feature>
<evidence type="ECO:0000256" key="7">
    <source>
        <dbReference type="SAM" id="SignalP"/>
    </source>
</evidence>
<name>A0AAF3F6W0_9BILA</name>
<keyword evidence="7" id="KW-0732">Signal</keyword>
<dbReference type="InterPro" id="IPR001002">
    <property type="entry name" value="Chitin-bd_1"/>
</dbReference>
<dbReference type="AlphaFoldDB" id="A0AAF3F6W0"/>
<accession>A0AAF3F6W0</accession>
<dbReference type="PANTHER" id="PTHR46073:SF4">
    <property type="entry name" value="GH18 DOMAIN-CONTAINING PROTEIN"/>
    <property type="match status" value="1"/>
</dbReference>
<dbReference type="InterPro" id="IPR001223">
    <property type="entry name" value="Glyco_hydro18_cat"/>
</dbReference>
<dbReference type="InterPro" id="IPR036861">
    <property type="entry name" value="Endochitinase-like_sf"/>
</dbReference>
<dbReference type="InterPro" id="IPR029070">
    <property type="entry name" value="Chitinase_insertion_sf"/>
</dbReference>
<evidence type="ECO:0000313" key="10">
    <source>
        <dbReference type="Proteomes" id="UP000887575"/>
    </source>
</evidence>
<feature type="signal peptide" evidence="7">
    <location>
        <begin position="1"/>
        <end position="20"/>
    </location>
</feature>
<keyword evidence="3 5" id="KW-0326">Glycosidase</keyword>
<dbReference type="SUPFAM" id="SSF51445">
    <property type="entry name" value="(Trans)glycosidases"/>
    <property type="match status" value="1"/>
</dbReference>
<dbReference type="SMART" id="SM00270">
    <property type="entry name" value="ChtBD1"/>
    <property type="match status" value="3"/>
</dbReference>
<protein>
    <recommendedName>
        <fullName evidence="12">Chitinase</fullName>
    </recommendedName>
</protein>
<organism evidence="10 11">
    <name type="scientific">Mesorhabditis belari</name>
    <dbReference type="NCBI Taxonomy" id="2138241"/>
    <lineage>
        <taxon>Eukaryota</taxon>
        <taxon>Metazoa</taxon>
        <taxon>Ecdysozoa</taxon>
        <taxon>Nematoda</taxon>
        <taxon>Chromadorea</taxon>
        <taxon>Rhabditida</taxon>
        <taxon>Rhabditina</taxon>
        <taxon>Rhabditomorpha</taxon>
        <taxon>Rhabditoidea</taxon>
        <taxon>Rhabditidae</taxon>
        <taxon>Mesorhabditinae</taxon>
        <taxon>Mesorhabditis</taxon>
    </lineage>
</organism>
<dbReference type="Gene3D" id="3.30.60.10">
    <property type="entry name" value="Endochitinase-like"/>
    <property type="match status" value="2"/>
</dbReference>
<dbReference type="SMART" id="SM00636">
    <property type="entry name" value="Glyco_18"/>
    <property type="match status" value="1"/>
</dbReference>
<feature type="domain" description="GH18" evidence="9">
    <location>
        <begin position="26"/>
        <end position="397"/>
    </location>
</feature>
<keyword evidence="4" id="KW-1015">Disulfide bond</keyword>
<dbReference type="GO" id="GO:0004568">
    <property type="term" value="F:chitinase activity"/>
    <property type="evidence" value="ECO:0007669"/>
    <property type="project" value="UniProtKB-ARBA"/>
</dbReference>
<dbReference type="GO" id="GO:0008061">
    <property type="term" value="F:chitin binding"/>
    <property type="evidence" value="ECO:0007669"/>
    <property type="project" value="UniProtKB-UniRule"/>
</dbReference>
<proteinExistence type="predicted"/>
<evidence type="ECO:0000259" key="8">
    <source>
        <dbReference type="PROSITE" id="PS50941"/>
    </source>
</evidence>
<evidence type="ECO:0000256" key="6">
    <source>
        <dbReference type="SAM" id="Coils"/>
    </source>
</evidence>
<reference evidence="11" key="1">
    <citation type="submission" date="2024-02" db="UniProtKB">
        <authorList>
            <consortium name="WormBaseParasite"/>
        </authorList>
    </citation>
    <scope>IDENTIFICATION</scope>
</reference>
<dbReference type="PROSITE" id="PS51910">
    <property type="entry name" value="GH18_2"/>
    <property type="match status" value="1"/>
</dbReference>
<evidence type="ECO:0000256" key="1">
    <source>
        <dbReference type="ARBA" id="ARBA00022669"/>
    </source>
</evidence>
<evidence type="ECO:0000313" key="11">
    <source>
        <dbReference type="WBParaSite" id="MBELARI_LOCUS2137"/>
    </source>
</evidence>
<dbReference type="InterPro" id="IPR011583">
    <property type="entry name" value="Chitinase_II/V-like_cat"/>
</dbReference>
<dbReference type="PANTHER" id="PTHR46073">
    <property type="entry name" value="CHITINASE"/>
    <property type="match status" value="1"/>
</dbReference>
<dbReference type="WBParaSite" id="MBELARI_LOCUS2137">
    <property type="protein sequence ID" value="MBELARI_LOCUS2137"/>
    <property type="gene ID" value="MBELARI_LOCUS2137"/>
</dbReference>
<evidence type="ECO:0000256" key="5">
    <source>
        <dbReference type="RuleBase" id="RU000489"/>
    </source>
</evidence>
<feature type="chain" id="PRO_5042259992" description="Chitinase" evidence="7">
    <location>
        <begin position="21"/>
        <end position="650"/>
    </location>
</feature>
<dbReference type="GO" id="GO:0005975">
    <property type="term" value="P:carbohydrate metabolic process"/>
    <property type="evidence" value="ECO:0007669"/>
    <property type="project" value="InterPro"/>
</dbReference>
<evidence type="ECO:0000259" key="9">
    <source>
        <dbReference type="PROSITE" id="PS51910"/>
    </source>
</evidence>
<dbReference type="CDD" id="cd10909">
    <property type="entry name" value="ChtBD1_GH18_2"/>
    <property type="match status" value="3"/>
</dbReference>
<keyword evidence="2 5" id="KW-0378">Hydrolase</keyword>
<keyword evidence="1 4" id="KW-0147">Chitin-binding</keyword>
<dbReference type="GO" id="GO:0006032">
    <property type="term" value="P:chitin catabolic process"/>
    <property type="evidence" value="ECO:0007669"/>
    <property type="project" value="UniProtKB-ARBA"/>
</dbReference>
<dbReference type="Gene3D" id="3.20.20.80">
    <property type="entry name" value="Glycosidases"/>
    <property type="match status" value="1"/>
</dbReference>
<keyword evidence="6" id="KW-0175">Coiled coil</keyword>
<dbReference type="PROSITE" id="PS01095">
    <property type="entry name" value="GH18_1"/>
    <property type="match status" value="1"/>
</dbReference>
<evidence type="ECO:0000256" key="4">
    <source>
        <dbReference type="PROSITE-ProRule" id="PRU00261"/>
    </source>
</evidence>
<dbReference type="Gene3D" id="3.10.50.10">
    <property type="match status" value="1"/>
</dbReference>
<dbReference type="InterPro" id="IPR017853">
    <property type="entry name" value="GH"/>
</dbReference>
<dbReference type="Pfam" id="PF00704">
    <property type="entry name" value="Glyco_hydro_18"/>
    <property type="match status" value="1"/>
</dbReference>
<dbReference type="PROSITE" id="PS50941">
    <property type="entry name" value="CHIT_BIND_I_2"/>
    <property type="match status" value="1"/>
</dbReference>